<proteinExistence type="predicted"/>
<keyword evidence="1" id="KW-0396">Initiation factor</keyword>
<dbReference type="AlphaFoldDB" id="A0AAV4QKN1"/>
<keyword evidence="2" id="KW-1185">Reference proteome</keyword>
<comment type="caution">
    <text evidence="1">The sequence shown here is derived from an EMBL/GenBank/DDBJ whole genome shotgun (WGS) entry which is preliminary data.</text>
</comment>
<dbReference type="GO" id="GO:0003743">
    <property type="term" value="F:translation initiation factor activity"/>
    <property type="evidence" value="ECO:0007669"/>
    <property type="project" value="UniProtKB-KW"/>
</dbReference>
<protein>
    <submittedName>
        <fullName evidence="1">Eukaryotic translation initiation factor 3 subunit C</fullName>
    </submittedName>
</protein>
<accession>A0AAV4QKN1</accession>
<keyword evidence="1" id="KW-0648">Protein biosynthesis</keyword>
<sequence>MHRTEPTRIQAMSLQWADKVTGFVEQLERLTDVKQGSYFGRNLGQQIGNRDSNFQKSNYNQQDRNWKFLILKN</sequence>
<evidence type="ECO:0000313" key="1">
    <source>
        <dbReference type="EMBL" id="GIY08829.1"/>
    </source>
</evidence>
<organism evidence="1 2">
    <name type="scientific">Caerostris extrusa</name>
    <name type="common">Bark spider</name>
    <name type="synonym">Caerostris bankana</name>
    <dbReference type="NCBI Taxonomy" id="172846"/>
    <lineage>
        <taxon>Eukaryota</taxon>
        <taxon>Metazoa</taxon>
        <taxon>Ecdysozoa</taxon>
        <taxon>Arthropoda</taxon>
        <taxon>Chelicerata</taxon>
        <taxon>Arachnida</taxon>
        <taxon>Araneae</taxon>
        <taxon>Araneomorphae</taxon>
        <taxon>Entelegynae</taxon>
        <taxon>Araneoidea</taxon>
        <taxon>Araneidae</taxon>
        <taxon>Caerostris</taxon>
    </lineage>
</organism>
<dbReference type="EMBL" id="BPLR01006297">
    <property type="protein sequence ID" value="GIY08829.1"/>
    <property type="molecule type" value="Genomic_DNA"/>
</dbReference>
<dbReference type="Proteomes" id="UP001054945">
    <property type="component" value="Unassembled WGS sequence"/>
</dbReference>
<gene>
    <name evidence="1" type="primary">EIF3C</name>
    <name evidence="1" type="ORF">CEXT_20511</name>
</gene>
<evidence type="ECO:0000313" key="2">
    <source>
        <dbReference type="Proteomes" id="UP001054945"/>
    </source>
</evidence>
<name>A0AAV4QKN1_CAEEX</name>
<reference evidence="1 2" key="1">
    <citation type="submission" date="2021-06" db="EMBL/GenBank/DDBJ databases">
        <title>Caerostris extrusa draft genome.</title>
        <authorList>
            <person name="Kono N."/>
            <person name="Arakawa K."/>
        </authorList>
    </citation>
    <scope>NUCLEOTIDE SEQUENCE [LARGE SCALE GENOMIC DNA]</scope>
</reference>